<organism evidence="1 2">
    <name type="scientific">Collimonas arenae</name>
    <dbReference type="NCBI Taxonomy" id="279058"/>
    <lineage>
        <taxon>Bacteria</taxon>
        <taxon>Pseudomonadati</taxon>
        <taxon>Pseudomonadota</taxon>
        <taxon>Betaproteobacteria</taxon>
        <taxon>Burkholderiales</taxon>
        <taxon>Oxalobacteraceae</taxon>
        <taxon>Collimonas</taxon>
    </lineage>
</organism>
<dbReference type="PATRIC" id="fig|279058.17.peg.1817"/>
<sequence>MVLEAKKNPNGWVYVIAGNYGPNDAVPPEAIAGAWKVDSSGTIVAGSFQANPKYKPNHDK</sequence>
<dbReference type="EMBL" id="CP013235">
    <property type="protein sequence ID" value="AMP09481.1"/>
    <property type="molecule type" value="Genomic_DNA"/>
</dbReference>
<gene>
    <name evidence="1" type="ORF">CAter282_1700</name>
</gene>
<name>A0A127PP91_9BURK</name>
<dbReference type="Proteomes" id="UP000071778">
    <property type="component" value="Chromosome"/>
</dbReference>
<dbReference type="AlphaFoldDB" id="A0A127PP91"/>
<accession>A0A127PP91</accession>
<keyword evidence="2" id="KW-1185">Reference proteome</keyword>
<reference evidence="1 2" key="1">
    <citation type="submission" date="2015-11" db="EMBL/GenBank/DDBJ databases">
        <title>Exploring the genomic traits of fungus-feeding bacterial genus Collimonas.</title>
        <authorList>
            <person name="Song C."/>
            <person name="Schmidt R."/>
            <person name="de Jager V."/>
            <person name="Krzyzanowska D."/>
            <person name="Jongedijk E."/>
            <person name="Cankar K."/>
            <person name="Beekwilder J."/>
            <person name="van Veen A."/>
            <person name="de Boer W."/>
            <person name="van Veen J.A."/>
            <person name="Garbeva P."/>
        </authorList>
    </citation>
    <scope>NUCLEOTIDE SEQUENCE [LARGE SCALE GENOMIC DNA]</scope>
    <source>
        <strain evidence="1 2">Ter282</strain>
    </source>
</reference>
<evidence type="ECO:0000313" key="1">
    <source>
        <dbReference type="EMBL" id="AMP09481.1"/>
    </source>
</evidence>
<protein>
    <submittedName>
        <fullName evidence="1">Uncharacterized protein</fullName>
    </submittedName>
</protein>
<dbReference type="OrthoDB" id="798764at2"/>
<proteinExistence type="predicted"/>
<evidence type="ECO:0000313" key="2">
    <source>
        <dbReference type="Proteomes" id="UP000071778"/>
    </source>
</evidence>